<evidence type="ECO:0000313" key="2">
    <source>
        <dbReference type="EMBL" id="KXG78087.1"/>
    </source>
</evidence>
<dbReference type="Pfam" id="PF14221">
    <property type="entry name" value="DUF4330"/>
    <property type="match status" value="1"/>
</dbReference>
<protein>
    <recommendedName>
        <fullName evidence="4">DUF4330 domain-containing protein</fullName>
    </recommendedName>
</protein>
<reference evidence="2 3" key="1">
    <citation type="submission" date="2015-12" db="EMBL/GenBank/DDBJ databases">
        <title>Draft genome sequnece of Fervidicola ferrireducens strain Y170.</title>
        <authorList>
            <person name="Patel B.K."/>
        </authorList>
    </citation>
    <scope>NUCLEOTIDE SEQUENCE [LARGE SCALE GENOMIC DNA]</scope>
    <source>
        <strain evidence="2 3">Y170</strain>
    </source>
</reference>
<sequence>MGLIDKKGRLFGLINVIDLLVIILVVAVVTRFALNPQKSSLTNEEKKIQVVLLVKDVRDATANVIKEGDMVRETKTNNLLGKVTKVEVKPAETLVNTADGRVLNVPNPVLKDVYVTVEGSATVGENAIVLGGTEIRIGTALQMKTNLYAVVATVMEIKGLK</sequence>
<gene>
    <name evidence="2" type="ORF">AN618_07060</name>
</gene>
<keyword evidence="1" id="KW-0472">Membrane</keyword>
<dbReference type="InterPro" id="IPR025480">
    <property type="entry name" value="DUF4330"/>
</dbReference>
<accession>A0A140LC12</accession>
<keyword evidence="1" id="KW-1133">Transmembrane helix</keyword>
<dbReference type="RefSeq" id="WP_066352154.1">
    <property type="nucleotide sequence ID" value="NZ_LOED01000005.1"/>
</dbReference>
<dbReference type="OrthoDB" id="1723529at2"/>
<dbReference type="PATRIC" id="fig|520764.3.peg.732"/>
<evidence type="ECO:0000313" key="3">
    <source>
        <dbReference type="Proteomes" id="UP000070427"/>
    </source>
</evidence>
<dbReference type="STRING" id="520764.AN618_07060"/>
<dbReference type="AlphaFoldDB" id="A0A140LC12"/>
<organism evidence="2 3">
    <name type="scientific">Fervidicola ferrireducens</name>
    <dbReference type="NCBI Taxonomy" id="520764"/>
    <lineage>
        <taxon>Bacteria</taxon>
        <taxon>Bacillati</taxon>
        <taxon>Bacillota</taxon>
        <taxon>Clostridia</taxon>
        <taxon>Thermosediminibacterales</taxon>
        <taxon>Thermosediminibacteraceae</taxon>
        <taxon>Fervidicola</taxon>
    </lineage>
</organism>
<dbReference type="EMBL" id="LOED01000005">
    <property type="protein sequence ID" value="KXG78087.1"/>
    <property type="molecule type" value="Genomic_DNA"/>
</dbReference>
<feature type="transmembrane region" description="Helical" evidence="1">
    <location>
        <begin position="12"/>
        <end position="34"/>
    </location>
</feature>
<name>A0A140LC12_9FIRM</name>
<keyword evidence="3" id="KW-1185">Reference proteome</keyword>
<evidence type="ECO:0000256" key="1">
    <source>
        <dbReference type="SAM" id="Phobius"/>
    </source>
</evidence>
<proteinExistence type="predicted"/>
<evidence type="ECO:0008006" key="4">
    <source>
        <dbReference type="Google" id="ProtNLM"/>
    </source>
</evidence>
<dbReference type="InParanoid" id="A0A140LC12"/>
<keyword evidence="1" id="KW-0812">Transmembrane</keyword>
<dbReference type="Proteomes" id="UP000070427">
    <property type="component" value="Unassembled WGS sequence"/>
</dbReference>
<comment type="caution">
    <text evidence="2">The sequence shown here is derived from an EMBL/GenBank/DDBJ whole genome shotgun (WGS) entry which is preliminary data.</text>
</comment>